<evidence type="ECO:0000256" key="5">
    <source>
        <dbReference type="ARBA" id="ARBA00023098"/>
    </source>
</evidence>
<dbReference type="SUPFAM" id="SSF53474">
    <property type="entry name" value="alpha/beta-Hydrolases"/>
    <property type="match status" value="1"/>
</dbReference>
<evidence type="ECO:0000256" key="6">
    <source>
        <dbReference type="ARBA" id="ARBA00023180"/>
    </source>
</evidence>
<dbReference type="PANTHER" id="PTHR11005">
    <property type="entry name" value="LYSOSOMAL ACID LIPASE-RELATED"/>
    <property type="match status" value="1"/>
</dbReference>
<name>A0A8J2R475_9NEOP</name>
<protein>
    <submittedName>
        <fullName evidence="9">(African queen) hypothetical protein</fullName>
    </submittedName>
</protein>
<evidence type="ECO:0000313" key="10">
    <source>
        <dbReference type="Proteomes" id="UP000789524"/>
    </source>
</evidence>
<dbReference type="GO" id="GO:0016787">
    <property type="term" value="F:hydrolase activity"/>
    <property type="evidence" value="ECO:0007669"/>
    <property type="project" value="UniProtKB-KW"/>
</dbReference>
<evidence type="ECO:0000259" key="8">
    <source>
        <dbReference type="Pfam" id="PF00561"/>
    </source>
</evidence>
<organism evidence="9 10">
    <name type="scientific">Danaus chrysippus</name>
    <name type="common">African queen</name>
    <dbReference type="NCBI Taxonomy" id="151541"/>
    <lineage>
        <taxon>Eukaryota</taxon>
        <taxon>Metazoa</taxon>
        <taxon>Ecdysozoa</taxon>
        <taxon>Arthropoda</taxon>
        <taxon>Hexapoda</taxon>
        <taxon>Insecta</taxon>
        <taxon>Pterygota</taxon>
        <taxon>Neoptera</taxon>
        <taxon>Endopterygota</taxon>
        <taxon>Lepidoptera</taxon>
        <taxon>Glossata</taxon>
        <taxon>Ditrysia</taxon>
        <taxon>Papilionoidea</taxon>
        <taxon>Nymphalidae</taxon>
        <taxon>Danainae</taxon>
        <taxon>Danaini</taxon>
        <taxon>Danaina</taxon>
        <taxon>Danaus</taxon>
        <taxon>Anosia</taxon>
    </lineage>
</organism>
<feature type="domain" description="AB hydrolase-1" evidence="8">
    <location>
        <begin position="160"/>
        <end position="463"/>
    </location>
</feature>
<feature type="chain" id="PRO_5035205678" evidence="7">
    <location>
        <begin position="16"/>
        <end position="486"/>
    </location>
</feature>
<dbReference type="Gene3D" id="3.40.50.1820">
    <property type="entry name" value="alpha/beta hydrolase"/>
    <property type="match status" value="1"/>
</dbReference>
<keyword evidence="5" id="KW-0443">Lipid metabolism</keyword>
<keyword evidence="10" id="KW-1185">Reference proteome</keyword>
<keyword evidence="3" id="KW-0378">Hydrolase</keyword>
<evidence type="ECO:0000313" key="9">
    <source>
        <dbReference type="EMBL" id="CAG9584332.1"/>
    </source>
</evidence>
<feature type="signal peptide" evidence="7">
    <location>
        <begin position="1"/>
        <end position="15"/>
    </location>
</feature>
<gene>
    <name evidence="9" type="ORF">DCHRY22_LOCUS14938</name>
</gene>
<dbReference type="EMBL" id="CAKASE010000082">
    <property type="protein sequence ID" value="CAG9584332.1"/>
    <property type="molecule type" value="Genomic_DNA"/>
</dbReference>
<evidence type="ECO:0000256" key="1">
    <source>
        <dbReference type="ARBA" id="ARBA00010701"/>
    </source>
</evidence>
<evidence type="ECO:0000256" key="3">
    <source>
        <dbReference type="ARBA" id="ARBA00022801"/>
    </source>
</evidence>
<comment type="caution">
    <text evidence="9">The sequence shown here is derived from an EMBL/GenBank/DDBJ whole genome shotgun (WGS) entry which is preliminary data.</text>
</comment>
<dbReference type="InterPro" id="IPR000073">
    <property type="entry name" value="AB_hydrolase_1"/>
</dbReference>
<dbReference type="AlphaFoldDB" id="A0A8J2R475"/>
<dbReference type="InterPro" id="IPR029058">
    <property type="entry name" value="AB_hydrolase_fold"/>
</dbReference>
<evidence type="ECO:0000256" key="4">
    <source>
        <dbReference type="ARBA" id="ARBA00022963"/>
    </source>
</evidence>
<dbReference type="Proteomes" id="UP000789524">
    <property type="component" value="Unassembled WGS sequence"/>
</dbReference>
<dbReference type="OrthoDB" id="9974421at2759"/>
<evidence type="ECO:0000256" key="2">
    <source>
        <dbReference type="ARBA" id="ARBA00022729"/>
    </source>
</evidence>
<accession>A0A8J2R475</accession>
<dbReference type="GO" id="GO:0016042">
    <property type="term" value="P:lipid catabolic process"/>
    <property type="evidence" value="ECO:0007669"/>
    <property type="project" value="UniProtKB-KW"/>
</dbReference>
<reference evidence="9" key="1">
    <citation type="submission" date="2021-09" db="EMBL/GenBank/DDBJ databases">
        <authorList>
            <person name="Martin H S."/>
        </authorList>
    </citation>
    <scope>NUCLEOTIDE SEQUENCE</scope>
</reference>
<dbReference type="Pfam" id="PF00561">
    <property type="entry name" value="Abhydrolase_1"/>
    <property type="match status" value="1"/>
</dbReference>
<comment type="similarity">
    <text evidence="1">Belongs to the AB hydrolase superfamily. Lipase family.</text>
</comment>
<keyword evidence="2 7" id="KW-0732">Signal</keyword>
<evidence type="ECO:0000256" key="7">
    <source>
        <dbReference type="SAM" id="SignalP"/>
    </source>
</evidence>
<keyword evidence="4" id="KW-0442">Lipid degradation</keyword>
<proteinExistence type="inferred from homology"/>
<keyword evidence="6" id="KW-0325">Glycoprotein</keyword>
<dbReference type="FunFam" id="3.40.50.1820:FF:000057">
    <property type="entry name" value="Lipase"/>
    <property type="match status" value="1"/>
</dbReference>
<sequence length="486" mass="55329">MNVFILVVFFGSALAFPFEINVNWPFIVADEQTNNMEAFFKDQKIQAEKAFTSSIEEARRMKNSVFNYFELKQREISDDFYDYVESVKESGRKFSDSWSFLPSEEAGDRMENPDMVLSVPSIIIRNGYPCETHIVMSQGYLLNIHRIPRSKNGGGIPKKTVILHHGLFASSADWILNGPEKSLAYILADAGYDVWMPNIRGNKYSREHAWLKTNSKSFWNFSWHDVAVYDVPAIIDYILKEKGEGTKLTYIGHSMGTTILFAMLTMRPEYNDILTAGFALAPVVFLSDIKSPIKSLSTVASNVAQMEMLYGSYEFIPKNSVLGKMTQSCDVDGRDAAVCKNLLFYICGYNEKQFNKTLLPIFLSHIGTGTSWKTAVHFAQEVVVGGKFQQFDYGTDLNLRVYGSKAPPQYDLDKIKLPLTLFWAENDLLSSEADVKELYKRLPPTTQIYKISDPDFNHLDYLWAIDAPTLLTDKILFYLEQVYSTL</sequence>